<feature type="domain" description="RNase H type-1" evidence="2">
    <location>
        <begin position="212"/>
        <end position="342"/>
    </location>
</feature>
<feature type="region of interest" description="Disordered" evidence="1">
    <location>
        <begin position="136"/>
        <end position="195"/>
    </location>
</feature>
<sequence>MSIRTTAKRTTSPFFRIKKKSIKITDDAPEIAHGSTNTIKIIPKFLSKSNPRTTIHNREKPTTTTFQNIEMNKLGMLLNNTKLTTTIIPHTPNSSRIPHSINHDTMTKTKLINDALRINTLLTKKFIKTDKQRRRGIPETIIETQRNSPHPSEKQKLHSHNPRLTQQTPDRHPASTLRRSPPSSPHAHEEHAAEDHDLVACEIENEAEMGRCSRWVKFNVDGARKDNLSMTACGGVARDSEGRFLTGFVHKLGDGTVLNAELWSMLSALEVAWRAGFKKVVIESDCLTAVKLVNDSVQSMHPCSTIISQIHHWVAFDWEIKFVHVHREGNFAADALAAYAFSWPLGLNILDDAPACLHQFLLADIEGRGCLRMCGG</sequence>
<feature type="compositionally biased region" description="Basic and acidic residues" evidence="1">
    <location>
        <begin position="186"/>
        <end position="195"/>
    </location>
</feature>
<protein>
    <submittedName>
        <fullName evidence="3">Ribonuclease H</fullName>
    </submittedName>
</protein>
<dbReference type="CDD" id="cd06222">
    <property type="entry name" value="RNase_H_like"/>
    <property type="match status" value="1"/>
</dbReference>
<dbReference type="PANTHER" id="PTHR47723">
    <property type="entry name" value="OS05G0353850 PROTEIN"/>
    <property type="match status" value="1"/>
</dbReference>
<comment type="caution">
    <text evidence="3">The sequence shown here is derived from an EMBL/GenBank/DDBJ whole genome shotgun (WGS) entry which is preliminary data.</text>
</comment>
<evidence type="ECO:0000313" key="4">
    <source>
        <dbReference type="Proteomes" id="UP000634136"/>
    </source>
</evidence>
<evidence type="ECO:0000259" key="2">
    <source>
        <dbReference type="PROSITE" id="PS50879"/>
    </source>
</evidence>
<dbReference type="SUPFAM" id="SSF53098">
    <property type="entry name" value="Ribonuclease H-like"/>
    <property type="match status" value="1"/>
</dbReference>
<dbReference type="PANTHER" id="PTHR47723:SF19">
    <property type="entry name" value="POLYNUCLEOTIDYL TRANSFERASE, RIBONUCLEASE H-LIKE SUPERFAMILY PROTEIN"/>
    <property type="match status" value="1"/>
</dbReference>
<proteinExistence type="predicted"/>
<keyword evidence="4" id="KW-1185">Reference proteome</keyword>
<dbReference type="InterPro" id="IPR012337">
    <property type="entry name" value="RNaseH-like_sf"/>
</dbReference>
<dbReference type="GO" id="GO:0003676">
    <property type="term" value="F:nucleic acid binding"/>
    <property type="evidence" value="ECO:0007669"/>
    <property type="project" value="InterPro"/>
</dbReference>
<dbReference type="AlphaFoldDB" id="A0A834WC07"/>
<dbReference type="GO" id="GO:0004523">
    <property type="term" value="F:RNA-DNA hybrid ribonuclease activity"/>
    <property type="evidence" value="ECO:0007669"/>
    <property type="project" value="InterPro"/>
</dbReference>
<dbReference type="InterPro" id="IPR053151">
    <property type="entry name" value="RNase_H-like"/>
</dbReference>
<evidence type="ECO:0000313" key="3">
    <source>
        <dbReference type="EMBL" id="KAF7813561.1"/>
    </source>
</evidence>
<evidence type="ECO:0000256" key="1">
    <source>
        <dbReference type="SAM" id="MobiDB-lite"/>
    </source>
</evidence>
<dbReference type="EMBL" id="JAAIUW010000010">
    <property type="protein sequence ID" value="KAF7813561.1"/>
    <property type="molecule type" value="Genomic_DNA"/>
</dbReference>
<dbReference type="InterPro" id="IPR044730">
    <property type="entry name" value="RNase_H-like_dom_plant"/>
</dbReference>
<dbReference type="Gene3D" id="3.30.420.10">
    <property type="entry name" value="Ribonuclease H-like superfamily/Ribonuclease H"/>
    <property type="match status" value="1"/>
</dbReference>
<organism evidence="3 4">
    <name type="scientific">Senna tora</name>
    <dbReference type="NCBI Taxonomy" id="362788"/>
    <lineage>
        <taxon>Eukaryota</taxon>
        <taxon>Viridiplantae</taxon>
        <taxon>Streptophyta</taxon>
        <taxon>Embryophyta</taxon>
        <taxon>Tracheophyta</taxon>
        <taxon>Spermatophyta</taxon>
        <taxon>Magnoliopsida</taxon>
        <taxon>eudicotyledons</taxon>
        <taxon>Gunneridae</taxon>
        <taxon>Pentapetalae</taxon>
        <taxon>rosids</taxon>
        <taxon>fabids</taxon>
        <taxon>Fabales</taxon>
        <taxon>Fabaceae</taxon>
        <taxon>Caesalpinioideae</taxon>
        <taxon>Cassia clade</taxon>
        <taxon>Senna</taxon>
    </lineage>
</organism>
<dbReference type="PROSITE" id="PS50879">
    <property type="entry name" value="RNASE_H_1"/>
    <property type="match status" value="1"/>
</dbReference>
<dbReference type="Proteomes" id="UP000634136">
    <property type="component" value="Unassembled WGS sequence"/>
</dbReference>
<gene>
    <name evidence="3" type="ORF">G2W53_034537</name>
</gene>
<dbReference type="InterPro" id="IPR036397">
    <property type="entry name" value="RNaseH_sf"/>
</dbReference>
<dbReference type="Pfam" id="PF13456">
    <property type="entry name" value="RVT_3"/>
    <property type="match status" value="1"/>
</dbReference>
<dbReference type="InterPro" id="IPR002156">
    <property type="entry name" value="RNaseH_domain"/>
</dbReference>
<accession>A0A834WC07</accession>
<reference evidence="3" key="1">
    <citation type="submission" date="2020-09" db="EMBL/GenBank/DDBJ databases">
        <title>Genome-Enabled Discovery of Anthraquinone Biosynthesis in Senna tora.</title>
        <authorList>
            <person name="Kang S.-H."/>
            <person name="Pandey R.P."/>
            <person name="Lee C.-M."/>
            <person name="Sim J.-S."/>
            <person name="Jeong J.-T."/>
            <person name="Choi B.-S."/>
            <person name="Jung M."/>
            <person name="Ginzburg D."/>
            <person name="Zhao K."/>
            <person name="Won S.Y."/>
            <person name="Oh T.-J."/>
            <person name="Yu Y."/>
            <person name="Kim N.-H."/>
            <person name="Lee O.R."/>
            <person name="Lee T.-H."/>
            <person name="Bashyal P."/>
            <person name="Kim T.-S."/>
            <person name="Lee W.-H."/>
            <person name="Kawkins C."/>
            <person name="Kim C.-K."/>
            <person name="Kim J.S."/>
            <person name="Ahn B.O."/>
            <person name="Rhee S.Y."/>
            <person name="Sohng J.K."/>
        </authorList>
    </citation>
    <scope>NUCLEOTIDE SEQUENCE</scope>
    <source>
        <tissue evidence="3">Leaf</tissue>
    </source>
</reference>
<name>A0A834WC07_9FABA</name>